<keyword evidence="3" id="KW-1185">Reference proteome</keyword>
<feature type="transmembrane region" description="Helical" evidence="1">
    <location>
        <begin position="20"/>
        <end position="41"/>
    </location>
</feature>
<keyword evidence="1" id="KW-0812">Transmembrane</keyword>
<evidence type="ECO:0000313" key="2">
    <source>
        <dbReference type="EMBL" id="RVT93859.1"/>
    </source>
</evidence>
<evidence type="ECO:0008006" key="4">
    <source>
        <dbReference type="Google" id="ProtNLM"/>
    </source>
</evidence>
<accession>A0A437M877</accession>
<keyword evidence="1" id="KW-1133">Transmembrane helix</keyword>
<name>A0A437M877_9SPHN</name>
<dbReference type="Proteomes" id="UP000282971">
    <property type="component" value="Unassembled WGS sequence"/>
</dbReference>
<dbReference type="EMBL" id="SACN01000001">
    <property type="protein sequence ID" value="RVT93859.1"/>
    <property type="molecule type" value="Genomic_DNA"/>
</dbReference>
<dbReference type="OrthoDB" id="7432850at2"/>
<reference evidence="2 3" key="1">
    <citation type="submission" date="2019-01" db="EMBL/GenBank/DDBJ databases">
        <authorList>
            <person name="Chen W.-M."/>
        </authorList>
    </citation>
    <scope>NUCLEOTIDE SEQUENCE [LARGE SCALE GENOMIC DNA]</scope>
    <source>
        <strain evidence="2 3">CCP-7</strain>
    </source>
</reference>
<dbReference type="AlphaFoldDB" id="A0A437M877"/>
<dbReference type="Pfam" id="PF04612">
    <property type="entry name" value="T2SSM"/>
    <property type="match status" value="1"/>
</dbReference>
<dbReference type="InterPro" id="IPR007690">
    <property type="entry name" value="T2SS_GspM"/>
</dbReference>
<keyword evidence="1" id="KW-0472">Membrane</keyword>
<comment type="caution">
    <text evidence="2">The sequence shown here is derived from an EMBL/GenBank/DDBJ whole genome shotgun (WGS) entry which is preliminary data.</text>
</comment>
<dbReference type="RefSeq" id="WP_127742900.1">
    <property type="nucleotide sequence ID" value="NZ_SACN01000001.1"/>
</dbReference>
<protein>
    <recommendedName>
        <fullName evidence="4">Type II secretion system protein M</fullName>
    </recommendedName>
</protein>
<organism evidence="2 3">
    <name type="scientific">Sphingomonas crocodyli</name>
    <dbReference type="NCBI Taxonomy" id="1979270"/>
    <lineage>
        <taxon>Bacteria</taxon>
        <taxon>Pseudomonadati</taxon>
        <taxon>Pseudomonadota</taxon>
        <taxon>Alphaproteobacteria</taxon>
        <taxon>Sphingomonadales</taxon>
        <taxon>Sphingomonadaceae</taxon>
        <taxon>Sphingomonas</taxon>
    </lineage>
</organism>
<gene>
    <name evidence="2" type="ORF">EOD43_08355</name>
</gene>
<evidence type="ECO:0000313" key="3">
    <source>
        <dbReference type="Proteomes" id="UP000282971"/>
    </source>
</evidence>
<evidence type="ECO:0000256" key="1">
    <source>
        <dbReference type="SAM" id="Phobius"/>
    </source>
</evidence>
<proteinExistence type="predicted"/>
<dbReference type="GO" id="GO:0015627">
    <property type="term" value="C:type II protein secretion system complex"/>
    <property type="evidence" value="ECO:0007669"/>
    <property type="project" value="InterPro"/>
</dbReference>
<sequence>MIDAVLTWWRQRTTREQRLLWLLIVIAVPILLWFGVVRPIGIGWQAALDRRNTAERDLNDVRALAEEIARESRADVRPSPGPLADTAKAASEAAGFTPLRVETQGETAVLSYEAVKPQAFFAWVAGLGKRGLVVERLNAHPNADRTLAASITLRRRG</sequence>
<dbReference type="GO" id="GO:0015628">
    <property type="term" value="P:protein secretion by the type II secretion system"/>
    <property type="evidence" value="ECO:0007669"/>
    <property type="project" value="InterPro"/>
</dbReference>